<dbReference type="Pfam" id="PF00155">
    <property type="entry name" value="Aminotran_1_2"/>
    <property type="match status" value="1"/>
</dbReference>
<dbReference type="InterPro" id="IPR015424">
    <property type="entry name" value="PyrdxlP-dep_Trfase"/>
</dbReference>
<dbReference type="EMBL" id="CP000251">
    <property type="protein sequence ID" value="ABC80309.1"/>
    <property type="molecule type" value="Genomic_DNA"/>
</dbReference>
<evidence type="ECO:0000259" key="2">
    <source>
        <dbReference type="Pfam" id="PF00155"/>
    </source>
</evidence>
<organism evidence="3 4">
    <name type="scientific">Anaeromyxobacter dehalogenans (strain 2CP-C)</name>
    <dbReference type="NCBI Taxonomy" id="290397"/>
    <lineage>
        <taxon>Bacteria</taxon>
        <taxon>Pseudomonadati</taxon>
        <taxon>Myxococcota</taxon>
        <taxon>Myxococcia</taxon>
        <taxon>Myxococcales</taxon>
        <taxon>Cystobacterineae</taxon>
        <taxon>Anaeromyxobacteraceae</taxon>
        <taxon>Anaeromyxobacter</taxon>
    </lineage>
</organism>
<dbReference type="SUPFAM" id="SSF53383">
    <property type="entry name" value="PLP-dependent transferases"/>
    <property type="match status" value="1"/>
</dbReference>
<dbReference type="STRING" id="290397.Adeh_0533"/>
<dbReference type="GO" id="GO:0008483">
    <property type="term" value="F:transaminase activity"/>
    <property type="evidence" value="ECO:0007669"/>
    <property type="project" value="UniProtKB-KW"/>
</dbReference>
<comment type="similarity">
    <text evidence="1">Belongs to the class-I pyridoxal-phosphate-dependent aminotransferase family.</text>
</comment>
<sequence>MDVVTRQIRSEMEGASWIRRMFDAGLELKQRIGADNVFDFSLGNPDVPPPAAAAAALRGLAEQVTAPMGLGYCPNAGLPSVRAALARRLAAEQQAPVEARHLVLTCGAAGGLVTFFRAVLEPGDEVLCFAPYFVEYGAYAGHFGGVLRAVPSKVPDFTPDLAALEAAIGPRTRVVLVNSPNNPTGRIYDAATMRAMGALLSRVNVERGRERPVFLVSDEPYRRLAYGGAEVAPILPLTPFSLVVGSFSKSLSLAGERVGYLLVNPGMPDAQVLVDALTLTNRTLGFVNAPVVGQRLVEALVDESVDVAIYDRRRRAMAEALTGAGIAFHLPEGAFYFFPEAPGGDDQAFVKLLLEENILAVPGRGFGMPGYVRLTFCVDEQVIRRAAPGFARAARRARGG</sequence>
<dbReference type="NCBIfam" id="NF005305">
    <property type="entry name" value="PRK06836.1"/>
    <property type="match status" value="1"/>
</dbReference>
<reference evidence="3" key="1">
    <citation type="submission" date="2006-01" db="EMBL/GenBank/DDBJ databases">
        <title>Complete sequence of Anaeromyxobacter dehalogenans 2CP-C.</title>
        <authorList>
            <consortium name="US DOE Joint Genome Institute"/>
            <person name="Copeland A."/>
            <person name="Lucas S."/>
            <person name="Lapidus A."/>
            <person name="Barry K."/>
            <person name="Detter J.C."/>
            <person name="Glavina T."/>
            <person name="Hammon N."/>
            <person name="Israni S."/>
            <person name="Pitluck S."/>
            <person name="Brettin T."/>
            <person name="Bruce D."/>
            <person name="Han C."/>
            <person name="Tapia R."/>
            <person name="Gilna P."/>
            <person name="Kiss H."/>
            <person name="Schmutz J."/>
            <person name="Larimer F."/>
            <person name="Land M."/>
            <person name="Kyrpides N."/>
            <person name="Anderson I."/>
            <person name="Sanford R.A."/>
            <person name="Ritalahti K.M."/>
            <person name="Thomas H.S."/>
            <person name="Kirby J.R."/>
            <person name="Zhulin I.B."/>
            <person name="Loeffler F.E."/>
            <person name="Richardson P."/>
        </authorList>
    </citation>
    <scope>NUCLEOTIDE SEQUENCE</scope>
    <source>
        <strain evidence="3">2CP-C</strain>
    </source>
</reference>
<dbReference type="GO" id="GO:0030170">
    <property type="term" value="F:pyridoxal phosphate binding"/>
    <property type="evidence" value="ECO:0007669"/>
    <property type="project" value="InterPro"/>
</dbReference>
<keyword evidence="1 3" id="KW-0032">Aminotransferase</keyword>
<dbReference type="PROSITE" id="PS00105">
    <property type="entry name" value="AA_TRANSFER_CLASS_1"/>
    <property type="match status" value="1"/>
</dbReference>
<proteinExistence type="inferred from homology"/>
<dbReference type="InterPro" id="IPR004838">
    <property type="entry name" value="NHTrfase_class1_PyrdxlP-BS"/>
</dbReference>
<evidence type="ECO:0000256" key="1">
    <source>
        <dbReference type="RuleBase" id="RU000481"/>
    </source>
</evidence>
<feature type="domain" description="Aminotransferase class I/classII large" evidence="2">
    <location>
        <begin position="36"/>
        <end position="387"/>
    </location>
</feature>
<dbReference type="PANTHER" id="PTHR42691:SF1">
    <property type="entry name" value="ASPARTATE AMINOTRANSFERASE YHDR-RELATED"/>
    <property type="match status" value="1"/>
</dbReference>
<evidence type="ECO:0000313" key="3">
    <source>
        <dbReference type="EMBL" id="ABC80309.1"/>
    </source>
</evidence>
<dbReference type="CDD" id="cd00609">
    <property type="entry name" value="AAT_like"/>
    <property type="match status" value="1"/>
</dbReference>
<dbReference type="HOGENOM" id="CLU_017584_4_3_7"/>
<dbReference type="RefSeq" id="WP_011419592.1">
    <property type="nucleotide sequence ID" value="NC_007760.1"/>
</dbReference>
<evidence type="ECO:0000313" key="4">
    <source>
        <dbReference type="Proteomes" id="UP000001935"/>
    </source>
</evidence>
<dbReference type="KEGG" id="ade:Adeh_0533"/>
<dbReference type="eggNOG" id="COG0436">
    <property type="taxonomic scope" value="Bacteria"/>
</dbReference>
<gene>
    <name evidence="3" type="ordered locus">Adeh_0533</name>
</gene>
<dbReference type="InterPro" id="IPR015421">
    <property type="entry name" value="PyrdxlP-dep_Trfase_major"/>
</dbReference>
<dbReference type="EC" id="2.6.1.-" evidence="1"/>
<comment type="cofactor">
    <cofactor evidence="1">
        <name>pyridoxal 5'-phosphate</name>
        <dbReference type="ChEBI" id="CHEBI:597326"/>
    </cofactor>
</comment>
<dbReference type="Proteomes" id="UP000001935">
    <property type="component" value="Chromosome"/>
</dbReference>
<accession>Q2IND1</accession>
<dbReference type="AlphaFoldDB" id="Q2IND1"/>
<dbReference type="PANTHER" id="PTHR42691">
    <property type="entry name" value="ASPARTATE AMINOTRANSFERASE YHDR-RELATED"/>
    <property type="match status" value="1"/>
</dbReference>
<protein>
    <recommendedName>
        <fullName evidence="1">Aminotransferase</fullName>
        <ecNumber evidence="1">2.6.1.-</ecNumber>
    </recommendedName>
</protein>
<keyword evidence="1 3" id="KW-0808">Transferase</keyword>
<dbReference type="OrthoDB" id="9804474at2"/>
<dbReference type="Gene3D" id="3.90.1150.10">
    <property type="entry name" value="Aspartate Aminotransferase, domain 1"/>
    <property type="match status" value="1"/>
</dbReference>
<dbReference type="InterPro" id="IPR015422">
    <property type="entry name" value="PyrdxlP-dep_Trfase_small"/>
</dbReference>
<dbReference type="InterPro" id="IPR004839">
    <property type="entry name" value="Aminotransferase_I/II_large"/>
</dbReference>
<dbReference type="Gene3D" id="3.40.640.10">
    <property type="entry name" value="Type I PLP-dependent aspartate aminotransferase-like (Major domain)"/>
    <property type="match status" value="1"/>
</dbReference>
<name>Q2IND1_ANADE</name>